<dbReference type="PANTHER" id="PTHR10655">
    <property type="entry name" value="LYSOPHOSPHOLIPASE-RELATED"/>
    <property type="match status" value="1"/>
</dbReference>
<evidence type="ECO:0000256" key="2">
    <source>
        <dbReference type="ARBA" id="ARBA00022801"/>
    </source>
</evidence>
<gene>
    <name evidence="4" type="ORF">FQ377_03925</name>
</gene>
<comment type="similarity">
    <text evidence="1">Belongs to the AB hydrolase superfamily. AB hydrolase 2 family.</text>
</comment>
<dbReference type="GO" id="GO:0016787">
    <property type="term" value="F:hydrolase activity"/>
    <property type="evidence" value="ECO:0007669"/>
    <property type="project" value="UniProtKB-KW"/>
</dbReference>
<dbReference type="Gene3D" id="3.40.50.1820">
    <property type="entry name" value="alpha/beta hydrolase"/>
    <property type="match status" value="1"/>
</dbReference>
<evidence type="ECO:0000259" key="3">
    <source>
        <dbReference type="Pfam" id="PF02230"/>
    </source>
</evidence>
<name>A0A5D0XUV1_9MICC</name>
<organism evidence="4 5">
    <name type="scientific">Arthrobacter echini</name>
    <dbReference type="NCBI Taxonomy" id="1529066"/>
    <lineage>
        <taxon>Bacteria</taxon>
        <taxon>Bacillati</taxon>
        <taxon>Actinomycetota</taxon>
        <taxon>Actinomycetes</taxon>
        <taxon>Micrococcales</taxon>
        <taxon>Micrococcaceae</taxon>
        <taxon>Arthrobacter</taxon>
    </lineage>
</organism>
<evidence type="ECO:0000313" key="4">
    <source>
        <dbReference type="EMBL" id="TYD00583.1"/>
    </source>
</evidence>
<dbReference type="SUPFAM" id="SSF53474">
    <property type="entry name" value="alpha/beta-Hydrolases"/>
    <property type="match status" value="1"/>
</dbReference>
<sequence>MTITHDWPHLFHAGAADAPVLLLLHGTGGTEHDLLPLVKELAPEAGYLAPRGPVQEHGMNRWFRRFGEGNFDVDDVIRRSGELADFIAWARDHYGIGERRLVAVGFSNGANIALATALLHPGSVADAVAFSGMYPLDGRPVEADLSGSSIALFNGKADAMAPIDSVVRLGSILESRGAEVHRAVREGGHGIHPSEIDGAAAWIASLTRKVSHD</sequence>
<dbReference type="AlphaFoldDB" id="A0A5D0XUV1"/>
<comment type="caution">
    <text evidence="4">The sequence shown here is derived from an EMBL/GenBank/DDBJ whole genome shotgun (WGS) entry which is preliminary data.</text>
</comment>
<dbReference type="Pfam" id="PF02230">
    <property type="entry name" value="Abhydrolase_2"/>
    <property type="match status" value="1"/>
</dbReference>
<keyword evidence="5" id="KW-1185">Reference proteome</keyword>
<dbReference type="PANTHER" id="PTHR10655:SF17">
    <property type="entry name" value="LYSOPHOSPHOLIPASE-LIKE PROTEIN 1"/>
    <property type="match status" value="1"/>
</dbReference>
<proteinExistence type="inferred from homology"/>
<keyword evidence="2 4" id="KW-0378">Hydrolase</keyword>
<protein>
    <submittedName>
        <fullName evidence="4">Alpha/beta hydrolase</fullName>
    </submittedName>
</protein>
<dbReference type="OrthoDB" id="9780848at2"/>
<evidence type="ECO:0000256" key="1">
    <source>
        <dbReference type="ARBA" id="ARBA00006499"/>
    </source>
</evidence>
<dbReference type="InterPro" id="IPR029058">
    <property type="entry name" value="AB_hydrolase_fold"/>
</dbReference>
<reference evidence="4 5" key="1">
    <citation type="submission" date="2019-08" db="EMBL/GenBank/DDBJ databases">
        <title>Genone of Arthrobacter echini P9.</title>
        <authorList>
            <person name="Bowman J.P."/>
        </authorList>
    </citation>
    <scope>NUCLEOTIDE SEQUENCE [LARGE SCALE GENOMIC DNA]</scope>
    <source>
        <strain evidence="4 5">P9</strain>
    </source>
</reference>
<evidence type="ECO:0000313" key="5">
    <source>
        <dbReference type="Proteomes" id="UP000323410"/>
    </source>
</evidence>
<dbReference type="RefSeq" id="WP_148599884.1">
    <property type="nucleotide sequence ID" value="NZ_VSLD01000001.1"/>
</dbReference>
<dbReference type="Proteomes" id="UP000323410">
    <property type="component" value="Unassembled WGS sequence"/>
</dbReference>
<dbReference type="InterPro" id="IPR003140">
    <property type="entry name" value="PLipase/COase/thioEstase"/>
</dbReference>
<dbReference type="InterPro" id="IPR050565">
    <property type="entry name" value="LYPA1-2/EST-like"/>
</dbReference>
<dbReference type="EMBL" id="VSLD01000001">
    <property type="protein sequence ID" value="TYD00583.1"/>
    <property type="molecule type" value="Genomic_DNA"/>
</dbReference>
<feature type="domain" description="Phospholipase/carboxylesterase/thioesterase" evidence="3">
    <location>
        <begin position="16"/>
        <end position="203"/>
    </location>
</feature>
<accession>A0A5D0XUV1</accession>